<dbReference type="AlphaFoldDB" id="A0AAN8UPD8"/>
<dbReference type="GO" id="GO:0005789">
    <property type="term" value="C:endoplasmic reticulum membrane"/>
    <property type="evidence" value="ECO:0007669"/>
    <property type="project" value="UniProtKB-SubCell"/>
</dbReference>
<comment type="caution">
    <text evidence="13">The sequence shown here is derived from an EMBL/GenBank/DDBJ whole genome shotgun (WGS) entry which is preliminary data.</text>
</comment>
<keyword evidence="11" id="KW-0472">Membrane</keyword>
<evidence type="ECO:0000256" key="5">
    <source>
        <dbReference type="ARBA" id="ARBA00012596"/>
    </source>
</evidence>
<gene>
    <name evidence="13" type="ORF">RJ641_019410</name>
</gene>
<accession>A0AAN8UPD8</accession>
<dbReference type="PANTHER" id="PTHR21528:SF0">
    <property type="entry name" value="DEHYDRODOLICHYL DIPHOSPHATE SYNTHASE COMPLEX SUBUNIT NUS1"/>
    <property type="match status" value="1"/>
</dbReference>
<dbReference type="PANTHER" id="PTHR21528">
    <property type="entry name" value="DEHYDRODOLICHYL DIPHOSPHATE SYNTHASE COMPLEX SUBUNIT NUS1"/>
    <property type="match status" value="1"/>
</dbReference>
<evidence type="ECO:0000256" key="6">
    <source>
        <dbReference type="ARBA" id="ARBA00022679"/>
    </source>
</evidence>
<evidence type="ECO:0000256" key="8">
    <source>
        <dbReference type="ARBA" id="ARBA00022824"/>
    </source>
</evidence>
<keyword evidence="10" id="KW-1133">Transmembrane helix</keyword>
<reference evidence="13 14" key="1">
    <citation type="submission" date="2023-12" db="EMBL/GenBank/DDBJ databases">
        <title>A high-quality genome assembly for Dillenia turbinata (Dilleniales).</title>
        <authorList>
            <person name="Chanderbali A."/>
        </authorList>
    </citation>
    <scope>NUCLEOTIDE SEQUENCE [LARGE SCALE GENOMIC DNA]</scope>
    <source>
        <strain evidence="13">LSX21</strain>
        <tissue evidence="13">Leaf</tissue>
    </source>
</reference>
<keyword evidence="14" id="KW-1185">Reference proteome</keyword>
<comment type="catalytic activity">
    <reaction evidence="12">
        <text>n isopentenyl diphosphate + (2E,6E)-farnesyl diphosphate = a di-trans,poly-cis-polyprenyl diphosphate + n diphosphate</text>
        <dbReference type="Rhea" id="RHEA:53008"/>
        <dbReference type="Rhea" id="RHEA-COMP:19494"/>
        <dbReference type="ChEBI" id="CHEBI:33019"/>
        <dbReference type="ChEBI" id="CHEBI:128769"/>
        <dbReference type="ChEBI" id="CHEBI:136960"/>
        <dbReference type="ChEBI" id="CHEBI:175763"/>
        <dbReference type="EC" id="2.5.1.87"/>
    </reaction>
</comment>
<evidence type="ECO:0000313" key="13">
    <source>
        <dbReference type="EMBL" id="KAK6916549.1"/>
    </source>
</evidence>
<comment type="cofactor">
    <cofactor evidence="1">
        <name>Mg(2+)</name>
        <dbReference type="ChEBI" id="CHEBI:18420"/>
    </cofactor>
</comment>
<feature type="non-terminal residue" evidence="13">
    <location>
        <position position="208"/>
    </location>
</feature>
<evidence type="ECO:0000256" key="11">
    <source>
        <dbReference type="ARBA" id="ARBA00023136"/>
    </source>
</evidence>
<evidence type="ECO:0000256" key="1">
    <source>
        <dbReference type="ARBA" id="ARBA00001946"/>
    </source>
</evidence>
<name>A0AAN8UPD8_9MAGN</name>
<feature type="non-terminal residue" evidence="13">
    <location>
        <position position="1"/>
    </location>
</feature>
<proteinExistence type="inferred from homology"/>
<dbReference type="Gene3D" id="3.40.1180.10">
    <property type="entry name" value="Decaprenyl diphosphate synthase-like"/>
    <property type="match status" value="1"/>
</dbReference>
<dbReference type="EMBL" id="JBAMMX010000024">
    <property type="protein sequence ID" value="KAK6916549.1"/>
    <property type="molecule type" value="Genomic_DNA"/>
</dbReference>
<dbReference type="SUPFAM" id="SSF64005">
    <property type="entry name" value="Undecaprenyl diphosphate synthase"/>
    <property type="match status" value="1"/>
</dbReference>
<keyword evidence="8" id="KW-0256">Endoplasmic reticulum</keyword>
<keyword evidence="7" id="KW-0812">Transmembrane</keyword>
<evidence type="ECO:0000256" key="7">
    <source>
        <dbReference type="ARBA" id="ARBA00022692"/>
    </source>
</evidence>
<comment type="pathway">
    <text evidence="3">Protein modification; protein glycosylation.</text>
</comment>
<dbReference type="GO" id="GO:1904423">
    <property type="term" value="C:dehydrodolichyl diphosphate synthase complex"/>
    <property type="evidence" value="ECO:0007669"/>
    <property type="project" value="InterPro"/>
</dbReference>
<evidence type="ECO:0000313" key="14">
    <source>
        <dbReference type="Proteomes" id="UP001370490"/>
    </source>
</evidence>
<keyword evidence="9" id="KW-0460">Magnesium</keyword>
<evidence type="ECO:0000256" key="12">
    <source>
        <dbReference type="ARBA" id="ARBA00047353"/>
    </source>
</evidence>
<comment type="subcellular location">
    <subcellularLocation>
        <location evidence="2">Endoplasmic reticulum membrane</location>
    </subcellularLocation>
</comment>
<keyword evidence="6" id="KW-0808">Transferase</keyword>
<organism evidence="13 14">
    <name type="scientific">Dillenia turbinata</name>
    <dbReference type="NCBI Taxonomy" id="194707"/>
    <lineage>
        <taxon>Eukaryota</taxon>
        <taxon>Viridiplantae</taxon>
        <taxon>Streptophyta</taxon>
        <taxon>Embryophyta</taxon>
        <taxon>Tracheophyta</taxon>
        <taxon>Spermatophyta</taxon>
        <taxon>Magnoliopsida</taxon>
        <taxon>eudicotyledons</taxon>
        <taxon>Gunneridae</taxon>
        <taxon>Pentapetalae</taxon>
        <taxon>Dilleniales</taxon>
        <taxon>Dilleniaceae</taxon>
        <taxon>Dillenia</taxon>
    </lineage>
</organism>
<comment type="similarity">
    <text evidence="4">Belongs to the UPP synthase family.</text>
</comment>
<evidence type="ECO:0000256" key="9">
    <source>
        <dbReference type="ARBA" id="ARBA00022842"/>
    </source>
</evidence>
<evidence type="ECO:0000256" key="3">
    <source>
        <dbReference type="ARBA" id="ARBA00004922"/>
    </source>
</evidence>
<evidence type="ECO:0000256" key="4">
    <source>
        <dbReference type="ARBA" id="ARBA00005432"/>
    </source>
</evidence>
<protein>
    <recommendedName>
        <fullName evidence="5">ditrans,polycis-polyprenyl diphosphate synthase [(2E,6E)-farnesyldiphosphate specific]</fullName>
        <ecNumber evidence="5">2.5.1.87</ecNumber>
    </recommendedName>
</protein>
<dbReference type="Proteomes" id="UP001370490">
    <property type="component" value="Unassembled WGS sequence"/>
</dbReference>
<sequence length="208" mass="23162">IGKLGLCLLWACIHVALSIWFFARGIIDSLKSSLISSGLLKRYKTLNVSKLRYLAIAVESEEAHQTSKIIKLLHWLAAIGVKHVCLYDKRGILKNTKSAILDEFRNATIWGEADENDSLLDKNSIMFEFTSYSDGKEAVAEAANVIFKKYKEGKLGGQQQEPVLSESHLTEALKAVGCGGPEPDLLLVYGPARCHLGFPPWRLRYTEI</sequence>
<dbReference type="InterPro" id="IPR038887">
    <property type="entry name" value="Nus1/NgBR"/>
</dbReference>
<dbReference type="EC" id="2.5.1.87" evidence="5"/>
<evidence type="ECO:0000256" key="2">
    <source>
        <dbReference type="ARBA" id="ARBA00004586"/>
    </source>
</evidence>
<dbReference type="InterPro" id="IPR036424">
    <property type="entry name" value="UPP_synth-like_sf"/>
</dbReference>
<evidence type="ECO:0000256" key="10">
    <source>
        <dbReference type="ARBA" id="ARBA00022989"/>
    </source>
</evidence>
<dbReference type="GO" id="GO:0045547">
    <property type="term" value="F:ditrans,polycis-polyprenyl diphosphate synthase [(2E,6E)-farnesyl diphosphate specific] activity"/>
    <property type="evidence" value="ECO:0007669"/>
    <property type="project" value="UniProtKB-EC"/>
</dbReference>